<dbReference type="SUPFAM" id="SSF82714">
    <property type="entry name" value="Multidrug efflux transporter AcrB TolC docking domain, DN and DC subdomains"/>
    <property type="match status" value="2"/>
</dbReference>
<feature type="transmembrane region" description="Helical" evidence="8">
    <location>
        <begin position="463"/>
        <end position="487"/>
    </location>
</feature>
<feature type="transmembrane region" description="Helical" evidence="8">
    <location>
        <begin position="12"/>
        <end position="32"/>
    </location>
</feature>
<feature type="transmembrane region" description="Helical" evidence="8">
    <location>
        <begin position="360"/>
        <end position="381"/>
    </location>
</feature>
<dbReference type="Gene3D" id="1.20.1640.10">
    <property type="entry name" value="Multidrug efflux transporter AcrB transmembrane domain"/>
    <property type="match status" value="2"/>
</dbReference>
<evidence type="ECO:0000256" key="1">
    <source>
        <dbReference type="ARBA" id="ARBA00004429"/>
    </source>
</evidence>
<dbReference type="Proteomes" id="UP000248021">
    <property type="component" value="Unassembled WGS sequence"/>
</dbReference>
<keyword evidence="7 8" id="KW-0472">Membrane</keyword>
<feature type="transmembrane region" description="Helical" evidence="8">
    <location>
        <begin position="334"/>
        <end position="353"/>
    </location>
</feature>
<evidence type="ECO:0000313" key="9">
    <source>
        <dbReference type="EMBL" id="PXW63134.1"/>
    </source>
</evidence>
<comment type="subcellular location">
    <subcellularLocation>
        <location evidence="1">Cell inner membrane</location>
        <topology evidence="1">Multi-pass membrane protein</topology>
    </subcellularLocation>
</comment>
<dbReference type="EMBL" id="QJJK01000002">
    <property type="protein sequence ID" value="PXW63134.1"/>
    <property type="molecule type" value="Genomic_DNA"/>
</dbReference>
<dbReference type="Gene3D" id="3.30.70.1440">
    <property type="entry name" value="Multidrug efflux transporter AcrB pore domain"/>
    <property type="match status" value="1"/>
</dbReference>
<gene>
    <name evidence="9" type="ORF">C7450_10249</name>
</gene>
<protein>
    <submittedName>
        <fullName evidence="9">HAE1 family hydrophobic/amphiphilic exporter-1/multidrug efflux pump</fullName>
    </submittedName>
</protein>
<dbReference type="Pfam" id="PF00873">
    <property type="entry name" value="ACR_tran"/>
    <property type="match status" value="1"/>
</dbReference>
<dbReference type="RefSeq" id="WP_110373307.1">
    <property type="nucleotide sequence ID" value="NZ_JAHBRY010000002.1"/>
</dbReference>
<keyword evidence="6 8" id="KW-1133">Transmembrane helix</keyword>
<dbReference type="FunFam" id="3.30.70.1430:FF:000001">
    <property type="entry name" value="Efflux pump membrane transporter"/>
    <property type="match status" value="1"/>
</dbReference>
<feature type="transmembrane region" description="Helical" evidence="8">
    <location>
        <begin position="528"/>
        <end position="547"/>
    </location>
</feature>
<evidence type="ECO:0000256" key="2">
    <source>
        <dbReference type="ARBA" id="ARBA00022448"/>
    </source>
</evidence>
<dbReference type="PANTHER" id="PTHR32063:SF30">
    <property type="entry name" value="ACRB_ACRD_ACRF FAMILY PROTEIN"/>
    <property type="match status" value="1"/>
</dbReference>
<keyword evidence="5 8" id="KW-0812">Transmembrane</keyword>
<dbReference type="GO" id="GO:0042910">
    <property type="term" value="F:xenobiotic transmembrane transporter activity"/>
    <property type="evidence" value="ECO:0007669"/>
    <property type="project" value="TreeGrafter"/>
</dbReference>
<evidence type="ECO:0000256" key="3">
    <source>
        <dbReference type="ARBA" id="ARBA00022475"/>
    </source>
</evidence>
<dbReference type="Gene3D" id="3.30.2090.10">
    <property type="entry name" value="Multidrug efflux transporter AcrB TolC docking domain, DN and DC subdomains"/>
    <property type="match status" value="2"/>
</dbReference>
<dbReference type="NCBIfam" id="NF033617">
    <property type="entry name" value="RND_permease_2"/>
    <property type="match status" value="1"/>
</dbReference>
<keyword evidence="10" id="KW-1185">Reference proteome</keyword>
<feature type="transmembrane region" description="Helical" evidence="8">
    <location>
        <begin position="431"/>
        <end position="451"/>
    </location>
</feature>
<organism evidence="9 10">
    <name type="scientific">Chelatococcus asaccharovorans</name>
    <dbReference type="NCBI Taxonomy" id="28210"/>
    <lineage>
        <taxon>Bacteria</taxon>
        <taxon>Pseudomonadati</taxon>
        <taxon>Pseudomonadota</taxon>
        <taxon>Alphaproteobacteria</taxon>
        <taxon>Hyphomicrobiales</taxon>
        <taxon>Chelatococcaceae</taxon>
        <taxon>Chelatococcus</taxon>
    </lineage>
</organism>
<feature type="transmembrane region" description="Helical" evidence="8">
    <location>
        <begin position="958"/>
        <end position="975"/>
    </location>
</feature>
<feature type="transmembrane region" description="Helical" evidence="8">
    <location>
        <begin position="987"/>
        <end position="1013"/>
    </location>
</feature>
<keyword evidence="3" id="KW-1003">Cell membrane</keyword>
<dbReference type="GO" id="GO:0005886">
    <property type="term" value="C:plasma membrane"/>
    <property type="evidence" value="ECO:0007669"/>
    <property type="project" value="UniProtKB-SubCell"/>
</dbReference>
<evidence type="ECO:0000313" key="10">
    <source>
        <dbReference type="Proteomes" id="UP000248021"/>
    </source>
</evidence>
<accession>A0A2V3UDH8</accession>
<evidence type="ECO:0000256" key="4">
    <source>
        <dbReference type="ARBA" id="ARBA00022519"/>
    </source>
</evidence>
<dbReference type="PRINTS" id="PR00702">
    <property type="entry name" value="ACRIFLAVINRP"/>
</dbReference>
<evidence type="ECO:0000256" key="6">
    <source>
        <dbReference type="ARBA" id="ARBA00022989"/>
    </source>
</evidence>
<dbReference type="InterPro" id="IPR027463">
    <property type="entry name" value="AcrB_DN_DC_subdom"/>
</dbReference>
<feature type="transmembrane region" description="Helical" evidence="8">
    <location>
        <begin position="859"/>
        <end position="876"/>
    </location>
</feature>
<feature type="transmembrane region" description="Helical" evidence="8">
    <location>
        <begin position="499"/>
        <end position="516"/>
    </location>
</feature>
<keyword evidence="2" id="KW-0813">Transport</keyword>
<comment type="caution">
    <text evidence="9">The sequence shown here is derived from an EMBL/GenBank/DDBJ whole genome shotgun (WGS) entry which is preliminary data.</text>
</comment>
<keyword evidence="4" id="KW-0997">Cell inner membrane</keyword>
<dbReference type="PANTHER" id="PTHR32063">
    <property type="match status" value="1"/>
</dbReference>
<reference evidence="9 10" key="1">
    <citation type="submission" date="2018-05" db="EMBL/GenBank/DDBJ databases">
        <title>Genomic Encyclopedia of Type Strains, Phase IV (KMG-IV): sequencing the most valuable type-strain genomes for metagenomic binning, comparative biology and taxonomic classification.</title>
        <authorList>
            <person name="Goeker M."/>
        </authorList>
    </citation>
    <scope>NUCLEOTIDE SEQUENCE [LARGE SCALE GENOMIC DNA]</scope>
    <source>
        <strain evidence="9 10">DSM 6462</strain>
    </source>
</reference>
<dbReference type="OrthoDB" id="9807350at2"/>
<evidence type="ECO:0000256" key="5">
    <source>
        <dbReference type="ARBA" id="ARBA00022692"/>
    </source>
</evidence>
<name>A0A2V3UDH8_9HYPH</name>
<proteinExistence type="predicted"/>
<feature type="transmembrane region" description="Helical" evidence="8">
    <location>
        <begin position="896"/>
        <end position="922"/>
    </location>
</feature>
<dbReference type="Gene3D" id="3.30.70.1320">
    <property type="entry name" value="Multidrug efflux transporter AcrB pore domain like"/>
    <property type="match status" value="1"/>
</dbReference>
<dbReference type="FunFam" id="1.20.1640.10:FF:000001">
    <property type="entry name" value="Efflux pump membrane transporter"/>
    <property type="match status" value="1"/>
</dbReference>
<feature type="transmembrane region" description="Helical" evidence="8">
    <location>
        <begin position="387"/>
        <end position="411"/>
    </location>
</feature>
<dbReference type="SUPFAM" id="SSF82866">
    <property type="entry name" value="Multidrug efflux transporter AcrB transmembrane domain"/>
    <property type="match status" value="2"/>
</dbReference>
<evidence type="ECO:0000256" key="7">
    <source>
        <dbReference type="ARBA" id="ARBA00023136"/>
    </source>
</evidence>
<dbReference type="SUPFAM" id="SSF82693">
    <property type="entry name" value="Multidrug efflux transporter AcrB pore domain, PN1, PN2, PC1 and PC2 subdomains"/>
    <property type="match status" value="3"/>
</dbReference>
<dbReference type="AlphaFoldDB" id="A0A2V3UDH8"/>
<sequence>MNISAPFITRPVMTTLLMAAIVMLGIVAYPLLPVAPLPQIDFPTIQVSARLPGASPDVMASSVAAPLERQFGQIAGITQMTSTSTLGSTSITIQFSLDRNIDAAAQDVQAAITVAQRQLPDDLSSPPSYRKVNPADSPIMILAAHSETMPLTDVDDFADNVLAQRLSQVEGVSQVVIGGEQKPAIRVQVDPAKLAATGLTLEDVRGTLANATAEAAKGVVNGAVRSFTIAANDQITKPEDYDNVILAYREGAPIRVRDVGKAVVGPENTDVAAWQNNRRAVVLLVFKQPGANVIATVDAIKATLPQLDNVLPAGIKVDTVVDRSVTIRASVADVQFTLVLTIALVVLVILLFLRNLRATAIPAVVVPLSFAGSAAVMYALGFSIDNLSLMALTIAVGFVVDDAIVVVENIVRHMEEGQDAFTAAMSGAREIGFTVLSISLSLVAVFIPLLLMGGIVGRLFREFALTVTAAIAVSVFISLTLTPMLCSRFLKPPSHRHGLIYRVIEGGFDAILAFYMRTLDVALRYRRVTLTVFILTLALTGWLFVIIPKGFFPTQDTGLIMGLSEAAQDVSPEEMKRLQQELGAVIAQDPAVAAFGSVLGAGGANTTNNGRFFIALKPREERDASAAQVINRLRPKLGEVAGAAVFLQPAQDITVGGRVSRAQYQYTLTAADLDELNSWAPKLLARLRQLPELTDVSSDQQGNAPQLKVTIDRDRAARFGIQPALIDATLNDAFGQQKVTQYFTQLNSYSVVLQARPDLLGHIGTLDQIYVKSPSSGQAIPLSTFVTVDAKGVGPLSVSHQAQFPAVTLSFNLKPGVSLGDAVNAINTAARSIGAPSTLTGGFQGNAQAFQSALASEPALIAAALFAVYVILGMLYESFVHPLTILSTLPSAGVGALLALWAGGFDLSVIGIIGIILLIGIVKKNGILLVDFAIVGERESGLTPEEAIREACRLRFRPILMTTMAALLAGVPLMLGNGTGSELRQPLGYAMVGGLLLSQLLTLYTTPVIYLYLARLQGRHAQRQQADTRSLPVEAR</sequence>
<dbReference type="InterPro" id="IPR001036">
    <property type="entry name" value="Acrflvin-R"/>
</dbReference>
<dbReference type="Gene3D" id="3.30.70.1430">
    <property type="entry name" value="Multidrug efflux transporter AcrB pore domain"/>
    <property type="match status" value="2"/>
</dbReference>
<evidence type="ECO:0000256" key="8">
    <source>
        <dbReference type="SAM" id="Phobius"/>
    </source>
</evidence>